<keyword evidence="1" id="KW-0175">Coiled coil</keyword>
<reference evidence="3 4" key="1">
    <citation type="journal article" date="2024" name="Science">
        <title>Giant polyketide synthase enzymes in the biosynthesis of giant marine polyether toxins.</title>
        <authorList>
            <person name="Fallon T.R."/>
            <person name="Shende V.V."/>
            <person name="Wierzbicki I.H."/>
            <person name="Pendleton A.L."/>
            <person name="Watervoot N.F."/>
            <person name="Auber R.P."/>
            <person name="Gonzalez D.J."/>
            <person name="Wisecaver J.H."/>
            <person name="Moore B.S."/>
        </authorList>
    </citation>
    <scope>NUCLEOTIDE SEQUENCE [LARGE SCALE GENOMIC DNA]</scope>
    <source>
        <strain evidence="3 4">12B1</strain>
    </source>
</reference>
<dbReference type="GO" id="GO:0005802">
    <property type="term" value="C:trans-Golgi network"/>
    <property type="evidence" value="ECO:0007669"/>
    <property type="project" value="TreeGrafter"/>
</dbReference>
<dbReference type="GO" id="GO:0055037">
    <property type="term" value="C:recycling endosome"/>
    <property type="evidence" value="ECO:0007669"/>
    <property type="project" value="TreeGrafter"/>
</dbReference>
<evidence type="ECO:0000313" key="3">
    <source>
        <dbReference type="EMBL" id="KAL1518484.1"/>
    </source>
</evidence>
<dbReference type="SMART" id="SM00233">
    <property type="entry name" value="PH"/>
    <property type="match status" value="1"/>
</dbReference>
<proteinExistence type="predicted"/>
<dbReference type="Gene3D" id="2.30.29.30">
    <property type="entry name" value="Pleckstrin-homology domain (PH domain)/Phosphotyrosine-binding domain (PTB)"/>
    <property type="match status" value="1"/>
</dbReference>
<dbReference type="InterPro" id="IPR045188">
    <property type="entry name" value="Boi1/Boi2-like"/>
</dbReference>
<dbReference type="Proteomes" id="UP001515480">
    <property type="component" value="Unassembled WGS sequence"/>
</dbReference>
<protein>
    <recommendedName>
        <fullName evidence="2">PH domain-containing protein</fullName>
    </recommendedName>
</protein>
<dbReference type="PROSITE" id="PS50003">
    <property type="entry name" value="PH_DOMAIN"/>
    <property type="match status" value="1"/>
</dbReference>
<feature type="coiled-coil region" evidence="1">
    <location>
        <begin position="238"/>
        <end position="275"/>
    </location>
</feature>
<dbReference type="SUPFAM" id="SSF50729">
    <property type="entry name" value="PH domain-like"/>
    <property type="match status" value="1"/>
</dbReference>
<dbReference type="GO" id="GO:0005829">
    <property type="term" value="C:cytosol"/>
    <property type="evidence" value="ECO:0007669"/>
    <property type="project" value="GOC"/>
</dbReference>
<dbReference type="GO" id="GO:0001881">
    <property type="term" value="P:receptor recycling"/>
    <property type="evidence" value="ECO:0007669"/>
    <property type="project" value="TreeGrafter"/>
</dbReference>
<evidence type="ECO:0000256" key="1">
    <source>
        <dbReference type="SAM" id="Coils"/>
    </source>
</evidence>
<sequence>MSMEESEMDISSLMQGRQGYLWKLGGGQEKGSKWNKRWFVLRDNVLMYFVKPSEFTGFRDKPSGVVLLEECNVRAREHQQTGENRLFHFSLVHNSGEETIVLGAEYEKEMLEWMQAVRTSRMCITDPEAAKQSEEQRAAAAQLELQGAREKRSLSEDALRSIERDLEAVQLEHRQLEGEKEKAEKELKELMARFKLRKALLHWRHRKLTLSFRSLISMVFQERIERALQIKAVADAKIARMQHEFDQAQLARRKAEAAKRKSDEMLARELQLKKECEAAHREAQKLLSAETERTKTAAEKIVELENLGASTAQVDSKEKEELLQLQEMLLNLRSEAETMQLQLKVQPPKAKGAGEGEEQ</sequence>
<evidence type="ECO:0000259" key="2">
    <source>
        <dbReference type="PROSITE" id="PS50003"/>
    </source>
</evidence>
<organism evidence="3 4">
    <name type="scientific">Prymnesium parvum</name>
    <name type="common">Toxic golden alga</name>
    <dbReference type="NCBI Taxonomy" id="97485"/>
    <lineage>
        <taxon>Eukaryota</taxon>
        <taxon>Haptista</taxon>
        <taxon>Haptophyta</taxon>
        <taxon>Prymnesiophyceae</taxon>
        <taxon>Prymnesiales</taxon>
        <taxon>Prymnesiaceae</taxon>
        <taxon>Prymnesium</taxon>
    </lineage>
</organism>
<name>A0AB34JCS0_PRYPA</name>
<dbReference type="EMBL" id="JBGBPQ010000010">
    <property type="protein sequence ID" value="KAL1518484.1"/>
    <property type="molecule type" value="Genomic_DNA"/>
</dbReference>
<dbReference type="AlphaFoldDB" id="A0AB34JCS0"/>
<dbReference type="PANTHER" id="PTHR22902:SF53">
    <property type="entry name" value="INOSITOL PHOSPHATASE INTERACTING PROTEIN, ISOFORM A"/>
    <property type="match status" value="1"/>
</dbReference>
<dbReference type="GO" id="GO:0007032">
    <property type="term" value="P:endosome organization"/>
    <property type="evidence" value="ECO:0007669"/>
    <property type="project" value="TreeGrafter"/>
</dbReference>
<dbReference type="InterPro" id="IPR011993">
    <property type="entry name" value="PH-like_dom_sf"/>
</dbReference>
<evidence type="ECO:0000313" key="4">
    <source>
        <dbReference type="Proteomes" id="UP001515480"/>
    </source>
</evidence>
<gene>
    <name evidence="3" type="ORF">AB1Y20_002775</name>
</gene>
<accession>A0AB34JCS0</accession>
<keyword evidence="4" id="KW-1185">Reference proteome</keyword>
<feature type="domain" description="PH" evidence="2">
    <location>
        <begin position="14"/>
        <end position="122"/>
    </location>
</feature>
<feature type="coiled-coil region" evidence="1">
    <location>
        <begin position="131"/>
        <end position="200"/>
    </location>
</feature>
<dbReference type="PANTHER" id="PTHR22902">
    <property type="entry name" value="SESQUIPEDALIAN"/>
    <property type="match status" value="1"/>
</dbReference>
<dbReference type="GO" id="GO:0042147">
    <property type="term" value="P:retrograde transport, endosome to Golgi"/>
    <property type="evidence" value="ECO:0007669"/>
    <property type="project" value="TreeGrafter"/>
</dbReference>
<dbReference type="Pfam" id="PF00169">
    <property type="entry name" value="PH"/>
    <property type="match status" value="1"/>
</dbReference>
<comment type="caution">
    <text evidence="3">The sequence shown here is derived from an EMBL/GenBank/DDBJ whole genome shotgun (WGS) entry which is preliminary data.</text>
</comment>
<dbReference type="InterPro" id="IPR001849">
    <property type="entry name" value="PH_domain"/>
</dbReference>
<dbReference type="GO" id="GO:0005769">
    <property type="term" value="C:early endosome"/>
    <property type="evidence" value="ECO:0007669"/>
    <property type="project" value="TreeGrafter"/>
</dbReference>